<evidence type="ECO:0000313" key="2">
    <source>
        <dbReference type="EMBL" id="KZP07873.1"/>
    </source>
</evidence>
<reference evidence="2 3" key="1">
    <citation type="journal article" date="2016" name="Mol. Biol. Evol.">
        <title>Comparative Genomics of Early-Diverging Mushroom-Forming Fungi Provides Insights into the Origins of Lignocellulose Decay Capabilities.</title>
        <authorList>
            <person name="Nagy L.G."/>
            <person name="Riley R."/>
            <person name="Tritt A."/>
            <person name="Adam C."/>
            <person name="Daum C."/>
            <person name="Floudas D."/>
            <person name="Sun H."/>
            <person name="Yadav J.S."/>
            <person name="Pangilinan J."/>
            <person name="Larsson K.H."/>
            <person name="Matsuura K."/>
            <person name="Barry K."/>
            <person name="Labutti K."/>
            <person name="Kuo R."/>
            <person name="Ohm R.A."/>
            <person name="Bhattacharya S.S."/>
            <person name="Shirouzu T."/>
            <person name="Yoshinaga Y."/>
            <person name="Martin F.M."/>
            <person name="Grigoriev I.V."/>
            <person name="Hibbett D.S."/>
        </authorList>
    </citation>
    <scope>NUCLEOTIDE SEQUENCE [LARGE SCALE GENOMIC DNA]</scope>
    <source>
        <strain evidence="2 3">CBS 109695</strain>
    </source>
</reference>
<evidence type="ECO:0000313" key="3">
    <source>
        <dbReference type="Proteomes" id="UP000076532"/>
    </source>
</evidence>
<proteinExistence type="predicted"/>
<evidence type="ECO:0000259" key="1">
    <source>
        <dbReference type="Pfam" id="PF16073"/>
    </source>
</evidence>
<name>A0A165WSG4_9AGAM</name>
<dbReference type="Pfam" id="PF16073">
    <property type="entry name" value="SAT"/>
    <property type="match status" value="1"/>
</dbReference>
<dbReference type="InterPro" id="IPR032088">
    <property type="entry name" value="SAT"/>
</dbReference>
<dbReference type="InterPro" id="IPR016035">
    <property type="entry name" value="Acyl_Trfase/lysoPLipase"/>
</dbReference>
<dbReference type="GO" id="GO:0016740">
    <property type="term" value="F:transferase activity"/>
    <property type="evidence" value="ECO:0007669"/>
    <property type="project" value="InterPro"/>
</dbReference>
<dbReference type="InterPro" id="IPR001227">
    <property type="entry name" value="Ac_transferase_dom_sf"/>
</dbReference>
<organism evidence="2 3">
    <name type="scientific">Athelia psychrophila</name>
    <dbReference type="NCBI Taxonomy" id="1759441"/>
    <lineage>
        <taxon>Eukaryota</taxon>
        <taxon>Fungi</taxon>
        <taxon>Dikarya</taxon>
        <taxon>Basidiomycota</taxon>
        <taxon>Agaricomycotina</taxon>
        <taxon>Agaricomycetes</taxon>
        <taxon>Agaricomycetidae</taxon>
        <taxon>Atheliales</taxon>
        <taxon>Atheliaceae</taxon>
        <taxon>Athelia</taxon>
    </lineage>
</organism>
<accession>A0A165WSG4</accession>
<dbReference type="Gene3D" id="3.40.366.10">
    <property type="entry name" value="Malonyl-Coenzyme A Acyl Carrier Protein, domain 2"/>
    <property type="match status" value="2"/>
</dbReference>
<dbReference type="OrthoDB" id="329835at2759"/>
<dbReference type="STRING" id="436010.A0A165WSG4"/>
<gene>
    <name evidence="2" type="ORF">FIBSPDRAFT_965309</name>
</gene>
<feature type="domain" description="Starter acyltransferase (SAT)" evidence="1">
    <location>
        <begin position="40"/>
        <end position="199"/>
    </location>
</feature>
<dbReference type="Proteomes" id="UP000076532">
    <property type="component" value="Unassembled WGS sequence"/>
</dbReference>
<dbReference type="SUPFAM" id="SSF52151">
    <property type="entry name" value="FabD/lysophospholipase-like"/>
    <property type="match status" value="1"/>
</dbReference>
<sequence length="361" mass="40013">MSSRHPDVPVFSGQGTDFVNAARTHAQGRYYPRFLWNSISNLRSIWTNNPYDIHTGIDLLAPSPQAVNNPILSSARLFLLQVLWYLAHVETLSSLQIRFHNALVLLDTSTKSLGVLGSSSGVLAACVTAASMSLPAYISYSVQAFRLAFWVGFRLQEYRHNVLVNMDSTAIQLPWSVAVFGLDQHALENHIADFGTRVQRLSSNYHRRYCPELLTVCALRSTTLSTLYHSATHLASARQQTLEDASLRNICFPELSDLTTPIRSTYAGELISNTTPGSLVKLVVDMLLMHPVNWDLAVASLKRDAGNSAFCPANYSPGLGLMRITEKALEGTASIAVDITLEFESKSNERNAKHEPNHDRR</sequence>
<dbReference type="EMBL" id="KV417738">
    <property type="protein sequence ID" value="KZP07873.1"/>
    <property type="molecule type" value="Genomic_DNA"/>
</dbReference>
<keyword evidence="3" id="KW-1185">Reference proteome</keyword>
<protein>
    <recommendedName>
        <fullName evidence="1">Starter acyltransferase (SAT) domain-containing protein</fullName>
    </recommendedName>
</protein>
<dbReference type="AlphaFoldDB" id="A0A165WSG4"/>